<sequence>YTATITAGGTDDYTSASFDAAIKGTDPAETGYSASVDQAVKYDPDFKSEVGEGTSVDPKDYYNVTTTTDPEGGTTDTKVDGSGAVTEITKNWSDGDKTVAVIETTPTTDGTGTTSVVTVT</sequence>
<proteinExistence type="predicted"/>
<name>A0ABX1L0F8_9LACO</name>
<feature type="non-terminal residue" evidence="2">
    <location>
        <position position="120"/>
    </location>
</feature>
<evidence type="ECO:0000313" key="2">
    <source>
        <dbReference type="EMBL" id="NLR19697.1"/>
    </source>
</evidence>
<dbReference type="Proteomes" id="UP000763447">
    <property type="component" value="Unassembled WGS sequence"/>
</dbReference>
<evidence type="ECO:0000313" key="3">
    <source>
        <dbReference type="Proteomes" id="UP000763447"/>
    </source>
</evidence>
<organism evidence="2 3">
    <name type="scientific">Secundilactobacillus angelensis</name>
    <dbReference type="NCBI Taxonomy" id="2722706"/>
    <lineage>
        <taxon>Bacteria</taxon>
        <taxon>Bacillati</taxon>
        <taxon>Bacillota</taxon>
        <taxon>Bacilli</taxon>
        <taxon>Lactobacillales</taxon>
        <taxon>Lactobacillaceae</taxon>
        <taxon>Secundilactobacillus</taxon>
    </lineage>
</organism>
<evidence type="ECO:0000256" key="1">
    <source>
        <dbReference type="SAM" id="MobiDB-lite"/>
    </source>
</evidence>
<dbReference type="RefSeq" id="WP_168926215.1">
    <property type="nucleotide sequence ID" value="NZ_JAAXLJ010000089.1"/>
</dbReference>
<protein>
    <submittedName>
        <fullName evidence="2">Uncharacterized protein</fullName>
    </submittedName>
</protein>
<keyword evidence="3" id="KW-1185">Reference proteome</keyword>
<feature type="region of interest" description="Disordered" evidence="1">
    <location>
        <begin position="46"/>
        <end position="82"/>
    </location>
</feature>
<dbReference type="EMBL" id="JAAXLJ010000089">
    <property type="protein sequence ID" value="NLR19697.1"/>
    <property type="molecule type" value="Genomic_DNA"/>
</dbReference>
<accession>A0ABX1L0F8</accession>
<feature type="compositionally biased region" description="Low complexity" evidence="1">
    <location>
        <begin position="65"/>
        <end position="76"/>
    </location>
</feature>
<feature type="non-terminal residue" evidence="2">
    <location>
        <position position="1"/>
    </location>
</feature>
<gene>
    <name evidence="2" type="ORF">HC026_12480</name>
</gene>
<comment type="caution">
    <text evidence="2">The sequence shown here is derived from an EMBL/GenBank/DDBJ whole genome shotgun (WGS) entry which is preliminary data.</text>
</comment>
<reference evidence="2 3" key="1">
    <citation type="submission" date="2020-04" db="EMBL/GenBank/DDBJ databases">
        <title>A novel species of genus Lactobacillus that was isolated from fermented food Zha-chili.</title>
        <authorList>
            <person name="Zhang Z."/>
        </authorList>
    </citation>
    <scope>NUCLEOTIDE SEQUENCE [LARGE SCALE GENOMIC DNA]</scope>
    <source>
        <strain evidence="3">HBUAS51383</strain>
    </source>
</reference>